<dbReference type="GO" id="GO:0005829">
    <property type="term" value="C:cytosol"/>
    <property type="evidence" value="ECO:0007669"/>
    <property type="project" value="TreeGrafter"/>
</dbReference>
<dbReference type="AlphaFoldDB" id="A0A4P9VNT0"/>
<dbReference type="GO" id="GO:0006355">
    <property type="term" value="P:regulation of DNA-templated transcription"/>
    <property type="evidence" value="ECO:0007669"/>
    <property type="project" value="TreeGrafter"/>
</dbReference>
<dbReference type="PANTHER" id="PTHR48111:SF3">
    <property type="entry name" value="TRANSCRIPTIONAL REGULATORY PROTEIN BTSR"/>
    <property type="match status" value="1"/>
</dbReference>
<feature type="domain" description="Response regulatory" evidence="4">
    <location>
        <begin position="3"/>
        <end position="116"/>
    </location>
</feature>
<dbReference type="Pfam" id="PF00072">
    <property type="entry name" value="Response_reg"/>
    <property type="match status" value="1"/>
</dbReference>
<protein>
    <submittedName>
        <fullName evidence="6">Two-component system response regulator YehT</fullName>
    </submittedName>
</protein>
<dbReference type="SUPFAM" id="SSF52172">
    <property type="entry name" value="CheY-like"/>
    <property type="match status" value="1"/>
</dbReference>
<dbReference type="EMBL" id="NDXW01000001">
    <property type="protein sequence ID" value="RDH45118.1"/>
    <property type="molecule type" value="Genomic_DNA"/>
</dbReference>
<dbReference type="NCBIfam" id="NF008677">
    <property type="entry name" value="PRK11697.1"/>
    <property type="match status" value="1"/>
</dbReference>
<evidence type="ECO:0000313" key="6">
    <source>
        <dbReference type="EMBL" id="RDH45118.1"/>
    </source>
</evidence>
<dbReference type="InterPro" id="IPR011006">
    <property type="entry name" value="CheY-like_superfamily"/>
</dbReference>
<dbReference type="SMART" id="SM00448">
    <property type="entry name" value="REC"/>
    <property type="match status" value="1"/>
</dbReference>
<evidence type="ECO:0000256" key="2">
    <source>
        <dbReference type="ARBA" id="ARBA00023125"/>
    </source>
</evidence>
<dbReference type="GO" id="GO:0000976">
    <property type="term" value="F:transcription cis-regulatory region binding"/>
    <property type="evidence" value="ECO:0007669"/>
    <property type="project" value="TreeGrafter"/>
</dbReference>
<dbReference type="Proteomes" id="UP000257039">
    <property type="component" value="Unassembled WGS sequence"/>
</dbReference>
<keyword evidence="3" id="KW-0597">Phosphoprotein</keyword>
<proteinExistence type="predicted"/>
<dbReference type="SMART" id="SM00850">
    <property type="entry name" value="LytTR"/>
    <property type="match status" value="1"/>
</dbReference>
<dbReference type="RefSeq" id="WP_027706998.1">
    <property type="nucleotide sequence ID" value="NZ_JAEVHG010000002.1"/>
</dbReference>
<evidence type="ECO:0000256" key="3">
    <source>
        <dbReference type="PROSITE-ProRule" id="PRU00169"/>
    </source>
</evidence>
<evidence type="ECO:0000259" key="4">
    <source>
        <dbReference type="PROSITE" id="PS50110"/>
    </source>
</evidence>
<dbReference type="FunFam" id="2.40.50.1020:FF:000001">
    <property type="entry name" value="Two-component response regulator yehT"/>
    <property type="match status" value="1"/>
</dbReference>
<reference evidence="6 7" key="1">
    <citation type="submission" date="2017-04" db="EMBL/GenBank/DDBJ databases">
        <title>Draft genome sequence of Zooshikella ganghwensis VG4 isolated from Red Sea sediments.</title>
        <authorList>
            <person name="Rehman Z."/>
            <person name="Alam I."/>
            <person name="Kamau A."/>
            <person name="Bajic V."/>
            <person name="Leiknes T."/>
        </authorList>
    </citation>
    <scope>NUCLEOTIDE SEQUENCE [LARGE SCALE GENOMIC DNA]</scope>
    <source>
        <strain evidence="6 7">VG4</strain>
    </source>
</reference>
<dbReference type="Pfam" id="PF04397">
    <property type="entry name" value="LytTR"/>
    <property type="match status" value="1"/>
</dbReference>
<keyword evidence="2" id="KW-0238">DNA-binding</keyword>
<evidence type="ECO:0000256" key="1">
    <source>
        <dbReference type="ARBA" id="ARBA00023012"/>
    </source>
</evidence>
<dbReference type="Gene3D" id="2.40.50.1020">
    <property type="entry name" value="LytTr DNA-binding domain"/>
    <property type="match status" value="1"/>
</dbReference>
<dbReference type="InterPro" id="IPR039420">
    <property type="entry name" value="WalR-like"/>
</dbReference>
<dbReference type="PANTHER" id="PTHR48111">
    <property type="entry name" value="REGULATOR OF RPOS"/>
    <property type="match status" value="1"/>
</dbReference>
<name>A0A4P9VNT0_9GAMM</name>
<evidence type="ECO:0000259" key="5">
    <source>
        <dbReference type="PROSITE" id="PS50930"/>
    </source>
</evidence>
<keyword evidence="1" id="KW-0902">Two-component regulatory system</keyword>
<gene>
    <name evidence="6" type="ORF">B9G39_17670</name>
</gene>
<feature type="domain" description="HTH LytTR-type" evidence="5">
    <location>
        <begin position="136"/>
        <end position="237"/>
    </location>
</feature>
<dbReference type="PROSITE" id="PS50930">
    <property type="entry name" value="HTH_LYTTR"/>
    <property type="match status" value="1"/>
</dbReference>
<keyword evidence="7" id="KW-1185">Reference proteome</keyword>
<feature type="modified residue" description="4-aspartylphosphate" evidence="3">
    <location>
        <position position="54"/>
    </location>
</feature>
<dbReference type="FunFam" id="3.40.50.2300:FF:000051">
    <property type="entry name" value="Two-component response regulator yehT"/>
    <property type="match status" value="1"/>
</dbReference>
<dbReference type="Gene3D" id="3.40.50.2300">
    <property type="match status" value="1"/>
</dbReference>
<dbReference type="GO" id="GO:0032993">
    <property type="term" value="C:protein-DNA complex"/>
    <property type="evidence" value="ECO:0007669"/>
    <property type="project" value="TreeGrafter"/>
</dbReference>
<accession>A0A4P9VNT0</accession>
<dbReference type="CDD" id="cd17532">
    <property type="entry name" value="REC_LytTR_AlgR-like"/>
    <property type="match status" value="1"/>
</dbReference>
<dbReference type="InterPro" id="IPR007492">
    <property type="entry name" value="LytTR_DNA-bd_dom"/>
</dbReference>
<organism evidence="6 7">
    <name type="scientific">Zooshikella ganghwensis</name>
    <dbReference type="NCBI Taxonomy" id="202772"/>
    <lineage>
        <taxon>Bacteria</taxon>
        <taxon>Pseudomonadati</taxon>
        <taxon>Pseudomonadota</taxon>
        <taxon>Gammaproteobacteria</taxon>
        <taxon>Oceanospirillales</taxon>
        <taxon>Zooshikellaceae</taxon>
        <taxon>Zooshikella</taxon>
    </lineage>
</organism>
<comment type="caution">
    <text evidence="6">The sequence shown here is derived from an EMBL/GenBank/DDBJ whole genome shotgun (WGS) entry which is preliminary data.</text>
</comment>
<dbReference type="PROSITE" id="PS50110">
    <property type="entry name" value="RESPONSE_REGULATORY"/>
    <property type="match status" value="1"/>
</dbReference>
<sequence length="238" mass="26892">MISALLVDDEPLAREALADLLSSDPEISIIGQASNAIEALQMINGLHPDVVFLDIQMPRVSGLELVSMLNMDDAPYIVFVTAYDEYAIRAFEDNAFDYLLKPVEPSRLQKTLARLKKNYQQPPSLNPLASADLQLIPCYLQNRIRLIKIDDVEFAFSDLSGVHVMSEEGTSHTQLTLKTLESKTPLLHCHRQYLININAIREIQLLENGLAEIITQHGHKVPVSRRYLKMLKDRFGLQ</sequence>
<dbReference type="InterPro" id="IPR001789">
    <property type="entry name" value="Sig_transdc_resp-reg_receiver"/>
</dbReference>
<evidence type="ECO:0000313" key="7">
    <source>
        <dbReference type="Proteomes" id="UP000257039"/>
    </source>
</evidence>
<dbReference type="GO" id="GO:0000156">
    <property type="term" value="F:phosphorelay response regulator activity"/>
    <property type="evidence" value="ECO:0007669"/>
    <property type="project" value="TreeGrafter"/>
</dbReference>